<feature type="region of interest" description="Disordered" evidence="5">
    <location>
        <begin position="368"/>
        <end position="408"/>
    </location>
</feature>
<evidence type="ECO:0000313" key="7">
    <source>
        <dbReference type="EMBL" id="RNF25612.1"/>
    </source>
</evidence>
<dbReference type="Pfam" id="PF07690">
    <property type="entry name" value="MFS_1"/>
    <property type="match status" value="1"/>
</dbReference>
<reference evidence="7 8" key="1">
    <citation type="journal article" date="2018" name="BMC Genomics">
        <title>Genomic comparison of Trypanosoma conorhini and Trypanosoma rangeli to Trypanosoma cruzi strains of high and low virulence.</title>
        <authorList>
            <person name="Bradwell K.R."/>
            <person name="Koparde V.N."/>
            <person name="Matveyev A.V."/>
            <person name="Serrano M.G."/>
            <person name="Alves J.M."/>
            <person name="Parikh H."/>
            <person name="Huang B."/>
            <person name="Lee V."/>
            <person name="Espinosa-Alvarez O."/>
            <person name="Ortiz P.A."/>
            <person name="Costa-Martins A.G."/>
            <person name="Teixeira M.M."/>
            <person name="Buck G.A."/>
        </authorList>
    </citation>
    <scope>NUCLEOTIDE SEQUENCE [LARGE SCALE GENOMIC DNA]</scope>
    <source>
        <strain evidence="7 8">025E</strain>
    </source>
</reference>
<keyword evidence="8" id="KW-1185">Reference proteome</keyword>
<keyword evidence="2 6" id="KW-0812">Transmembrane</keyword>
<sequence length="814" mass="91219">MPGSPITRRLHSRVLFTTPHETASPFEAPSLGRQASEAAADRQLDGADDMLNAEAPIILIDPHKIDDFMRFRLIFVGMLLFINSSTQGLHALFALYMEKVYAYDVRTMVNIYAAGTAFGLFVFPFGVLYDYFGPKLVIGVATIITALGHLLFGLTFAGHIEASVLRFCIYFALMNWGCYAFDVATLPAVLTYAPRDRAQPAGLLKTFSGLGASLISCLFRGFFDNHFDHLMYFLAALVFFFGVIGTIFISDAPYRINRWENSRITLKERLRRYLIRNRYMSQLMPKRRFAVLAIVLLVLNVYLSIQAICAAYYRDTMTVGQYRGLAIGAILIVLCVLFMVVPIRAIDGHTEQDHAVIQKAREKERELAEKQGLRMRDLNEGRGAARESAEEDEAQTRQQAEDQDVESEAIEIETPSDNALGQASLHASESALPYGGSSHHKSSRKNADEESDTQSRNYRPVEPEANLVEAEGLVPLEESSENAPQLTQHWLNNASILSNIIPSGAPSRHGDDDHEAAEMDVVTREVSTYNRPYVETITVCGEVFVPPVYETTFLQSLTYVDLWLLWYTVFVVWGVGMTLTANWNIRVMVGTIYTGLDYKTYVLLATMAGISTAFGRVSMGPFEMFLLYLGKKRGVMLPATIALPLPSAVLALALIFYLSFPGNYSLIVVYLLTGTAYGFSTSLTIYLLGIIFRHDIGMHYGFCWFGASLGIVLLYRVLFFHVYDHHKLVLPPGVPIDTHGVCLGRDCMRTTLIVYLVLVVSSIAAGYWLHHRYWTLVQGKMKYKRVITHFVKKRIRRIKGRMQKGDAANGGKAQ</sequence>
<evidence type="ECO:0000256" key="1">
    <source>
        <dbReference type="ARBA" id="ARBA00004141"/>
    </source>
</evidence>
<dbReference type="EMBL" id="MKKU01000080">
    <property type="protein sequence ID" value="RNF25612.1"/>
    <property type="molecule type" value="Genomic_DNA"/>
</dbReference>
<dbReference type="Proteomes" id="UP000284403">
    <property type="component" value="Unassembled WGS sequence"/>
</dbReference>
<evidence type="ECO:0000256" key="3">
    <source>
        <dbReference type="ARBA" id="ARBA00022989"/>
    </source>
</evidence>
<dbReference type="RefSeq" id="XP_029230818.1">
    <property type="nucleotide sequence ID" value="XM_029369043.1"/>
</dbReference>
<keyword evidence="3 6" id="KW-1133">Transmembrane helix</keyword>
<evidence type="ECO:0000256" key="4">
    <source>
        <dbReference type="ARBA" id="ARBA00023136"/>
    </source>
</evidence>
<dbReference type="SUPFAM" id="SSF103473">
    <property type="entry name" value="MFS general substrate transporter"/>
    <property type="match status" value="2"/>
</dbReference>
<protein>
    <recommendedName>
        <fullName evidence="9">Nodulin-like domain-containing protein</fullName>
    </recommendedName>
</protein>
<feature type="transmembrane region" description="Helical" evidence="6">
    <location>
        <begin position="562"/>
        <end position="581"/>
    </location>
</feature>
<feature type="transmembrane region" description="Helical" evidence="6">
    <location>
        <begin position="641"/>
        <end position="660"/>
    </location>
</feature>
<feature type="compositionally biased region" description="Basic and acidic residues" evidence="5">
    <location>
        <begin position="368"/>
        <end position="388"/>
    </location>
</feature>
<evidence type="ECO:0000256" key="2">
    <source>
        <dbReference type="ARBA" id="ARBA00022692"/>
    </source>
</evidence>
<dbReference type="GO" id="GO:0022857">
    <property type="term" value="F:transmembrane transporter activity"/>
    <property type="evidence" value="ECO:0007669"/>
    <property type="project" value="InterPro"/>
</dbReference>
<feature type="transmembrane region" description="Helical" evidence="6">
    <location>
        <begin position="202"/>
        <end position="223"/>
    </location>
</feature>
<feature type="transmembrane region" description="Helical" evidence="6">
    <location>
        <begin position="109"/>
        <end position="129"/>
    </location>
</feature>
<dbReference type="AlphaFoldDB" id="A0A3R7N583"/>
<dbReference type="Gene3D" id="1.20.1250.20">
    <property type="entry name" value="MFS general substrate transporter like domains"/>
    <property type="match status" value="1"/>
</dbReference>
<comment type="subcellular location">
    <subcellularLocation>
        <location evidence="1">Membrane</location>
        <topology evidence="1">Multi-pass membrane protein</topology>
    </subcellularLocation>
</comment>
<proteinExistence type="predicted"/>
<feature type="transmembrane region" description="Helical" evidence="6">
    <location>
        <begin position="700"/>
        <end position="723"/>
    </location>
</feature>
<dbReference type="PANTHER" id="PTHR21576:SF157">
    <property type="entry name" value="NODULIN-LIKE DOMAIN-CONTAINING PROTEIN"/>
    <property type="match status" value="1"/>
</dbReference>
<dbReference type="PANTHER" id="PTHR21576">
    <property type="entry name" value="UNCHARACTERIZED NODULIN-LIKE PROTEIN"/>
    <property type="match status" value="1"/>
</dbReference>
<feature type="transmembrane region" description="Helical" evidence="6">
    <location>
        <begin position="169"/>
        <end position="190"/>
    </location>
</feature>
<gene>
    <name evidence="7" type="ORF">Tco025E_02108</name>
</gene>
<dbReference type="InterPro" id="IPR036259">
    <property type="entry name" value="MFS_trans_sf"/>
</dbReference>
<feature type="transmembrane region" description="Helical" evidence="6">
    <location>
        <begin position="325"/>
        <end position="343"/>
    </location>
</feature>
<evidence type="ECO:0000256" key="6">
    <source>
        <dbReference type="SAM" id="Phobius"/>
    </source>
</evidence>
<evidence type="ECO:0000256" key="5">
    <source>
        <dbReference type="SAM" id="MobiDB-lite"/>
    </source>
</evidence>
<feature type="transmembrane region" description="Helical" evidence="6">
    <location>
        <begin position="289"/>
        <end position="313"/>
    </location>
</feature>
<feature type="transmembrane region" description="Helical" evidence="6">
    <location>
        <begin position="752"/>
        <end position="770"/>
    </location>
</feature>
<dbReference type="GeneID" id="40315719"/>
<comment type="caution">
    <text evidence="7">The sequence shown here is derived from an EMBL/GenBank/DDBJ whole genome shotgun (WGS) entry which is preliminary data.</text>
</comment>
<dbReference type="GO" id="GO:0016020">
    <property type="term" value="C:membrane"/>
    <property type="evidence" value="ECO:0007669"/>
    <property type="project" value="UniProtKB-SubCell"/>
</dbReference>
<dbReference type="InterPro" id="IPR011701">
    <property type="entry name" value="MFS"/>
</dbReference>
<dbReference type="OrthoDB" id="410267at2759"/>
<feature type="transmembrane region" description="Helical" evidence="6">
    <location>
        <begin position="601"/>
        <end position="629"/>
    </location>
</feature>
<feature type="region of interest" description="Disordered" evidence="5">
    <location>
        <begin position="430"/>
        <end position="466"/>
    </location>
</feature>
<feature type="transmembrane region" description="Helical" evidence="6">
    <location>
        <begin position="229"/>
        <end position="249"/>
    </location>
</feature>
<evidence type="ECO:0008006" key="9">
    <source>
        <dbReference type="Google" id="ProtNLM"/>
    </source>
</evidence>
<keyword evidence="4 6" id="KW-0472">Membrane</keyword>
<feature type="transmembrane region" description="Helical" evidence="6">
    <location>
        <begin position="666"/>
        <end position="688"/>
    </location>
</feature>
<evidence type="ECO:0000313" key="8">
    <source>
        <dbReference type="Proteomes" id="UP000284403"/>
    </source>
</evidence>
<name>A0A3R7N583_9TRYP</name>
<accession>A0A3R7N583</accession>
<organism evidence="7 8">
    <name type="scientific">Trypanosoma conorhini</name>
    <dbReference type="NCBI Taxonomy" id="83891"/>
    <lineage>
        <taxon>Eukaryota</taxon>
        <taxon>Discoba</taxon>
        <taxon>Euglenozoa</taxon>
        <taxon>Kinetoplastea</taxon>
        <taxon>Metakinetoplastina</taxon>
        <taxon>Trypanosomatida</taxon>
        <taxon>Trypanosomatidae</taxon>
        <taxon>Trypanosoma</taxon>
    </lineage>
</organism>
<feature type="transmembrane region" description="Helical" evidence="6">
    <location>
        <begin position="136"/>
        <end position="157"/>
    </location>
</feature>
<feature type="transmembrane region" description="Helical" evidence="6">
    <location>
        <begin position="73"/>
        <end position="97"/>
    </location>
</feature>